<feature type="region of interest" description="Disordered" evidence="1">
    <location>
        <begin position="1"/>
        <end position="117"/>
    </location>
</feature>
<name>A0ABP6R8F6_9MICC</name>
<comment type="caution">
    <text evidence="3">The sequence shown here is derived from an EMBL/GenBank/DDBJ whole genome shotgun (WGS) entry which is preliminary data.</text>
</comment>
<feature type="transmembrane region" description="Helical" evidence="2">
    <location>
        <begin position="175"/>
        <end position="200"/>
    </location>
</feature>
<feature type="compositionally biased region" description="Basic and acidic residues" evidence="1">
    <location>
        <begin position="1"/>
        <end position="10"/>
    </location>
</feature>
<organism evidence="3 4">
    <name type="scientific">Nesterenkonia halobia</name>
    <dbReference type="NCBI Taxonomy" id="37922"/>
    <lineage>
        <taxon>Bacteria</taxon>
        <taxon>Bacillati</taxon>
        <taxon>Actinomycetota</taxon>
        <taxon>Actinomycetes</taxon>
        <taxon>Micrococcales</taxon>
        <taxon>Micrococcaceae</taxon>
        <taxon>Nesterenkonia</taxon>
    </lineage>
</organism>
<keyword evidence="4" id="KW-1185">Reference proteome</keyword>
<protein>
    <submittedName>
        <fullName evidence="3">Uncharacterized protein</fullName>
    </submittedName>
</protein>
<dbReference type="Proteomes" id="UP001501736">
    <property type="component" value="Unassembled WGS sequence"/>
</dbReference>
<feature type="region of interest" description="Disordered" evidence="1">
    <location>
        <begin position="290"/>
        <end position="387"/>
    </location>
</feature>
<evidence type="ECO:0000256" key="1">
    <source>
        <dbReference type="SAM" id="MobiDB-lite"/>
    </source>
</evidence>
<evidence type="ECO:0000256" key="2">
    <source>
        <dbReference type="SAM" id="Phobius"/>
    </source>
</evidence>
<feature type="compositionally biased region" description="Acidic residues" evidence="1">
    <location>
        <begin position="377"/>
        <end position="387"/>
    </location>
</feature>
<feature type="compositionally biased region" description="Low complexity" evidence="1">
    <location>
        <begin position="302"/>
        <end position="376"/>
    </location>
</feature>
<feature type="compositionally biased region" description="Low complexity" evidence="1">
    <location>
        <begin position="42"/>
        <end position="102"/>
    </location>
</feature>
<dbReference type="EMBL" id="BAAAYG010000001">
    <property type="protein sequence ID" value="GAA3278840.1"/>
    <property type="molecule type" value="Genomic_DNA"/>
</dbReference>
<keyword evidence="2" id="KW-1133">Transmembrane helix</keyword>
<feature type="transmembrane region" description="Helical" evidence="2">
    <location>
        <begin position="230"/>
        <end position="247"/>
    </location>
</feature>
<evidence type="ECO:0000313" key="4">
    <source>
        <dbReference type="Proteomes" id="UP001501736"/>
    </source>
</evidence>
<feature type="transmembrane region" description="Helical" evidence="2">
    <location>
        <begin position="121"/>
        <end position="149"/>
    </location>
</feature>
<sequence>MTSSPDEHDQQTYGQPTSGPPAYGQPASGEPAYGQRYDRPSGEAQPQPGQPQPGSAQHGWAQPDWNQQSQDQQGQYQQSWNQQAQPPHHAQHWAQAPAQGHPTTAQQPSDQQGPARGSRPITLVLSMILQLVAGTLLLIGGVVVAMNLFSADPATVMGGMGYPYTGMGYQDRADLVMTFGVLALIGAVVFAAPYYALAFFSTMGSQVGRILATIYLALSLTSLVFTPWNLLLVVAPSIAALVLLWVPQSTEHVRRVRAAKAPAAATGTYPVQAYPQQAWQQPAAPQAWQQGYGQQGYGQQGYGQQPYGQQGYGQQSYGSPYDQQGYGQQPYGQQSYGHQGYGQQPYGQQVAQPQHGSPDSASQSPDSAERAPSSEQDPQDPSDDAPR</sequence>
<evidence type="ECO:0000313" key="3">
    <source>
        <dbReference type="EMBL" id="GAA3278840.1"/>
    </source>
</evidence>
<gene>
    <name evidence="3" type="ORF">GCM10020260_01360</name>
</gene>
<accession>A0ABP6R8F6</accession>
<dbReference type="RefSeq" id="WP_344717260.1">
    <property type="nucleotide sequence ID" value="NZ_BAAAYG010000001.1"/>
</dbReference>
<keyword evidence="2" id="KW-0812">Transmembrane</keyword>
<feature type="compositionally biased region" description="Polar residues" evidence="1">
    <location>
        <begin position="103"/>
        <end position="112"/>
    </location>
</feature>
<proteinExistence type="predicted"/>
<keyword evidence="2" id="KW-0472">Membrane</keyword>
<reference evidence="4" key="1">
    <citation type="journal article" date="2019" name="Int. J. Syst. Evol. Microbiol.">
        <title>The Global Catalogue of Microorganisms (GCM) 10K type strain sequencing project: providing services to taxonomists for standard genome sequencing and annotation.</title>
        <authorList>
            <consortium name="The Broad Institute Genomics Platform"/>
            <consortium name="The Broad Institute Genome Sequencing Center for Infectious Disease"/>
            <person name="Wu L."/>
            <person name="Ma J."/>
        </authorList>
    </citation>
    <scope>NUCLEOTIDE SEQUENCE [LARGE SCALE GENOMIC DNA]</scope>
    <source>
        <strain evidence="4">JCM 11483</strain>
    </source>
</reference>